<keyword evidence="1" id="KW-1133">Transmembrane helix</keyword>
<dbReference type="PANTHER" id="PTHR11200">
    <property type="entry name" value="INOSITOL 5-PHOSPHATASE"/>
    <property type="match status" value="1"/>
</dbReference>
<sequence length="372" mass="41960">MRTAPDIVAIGFQELLPLQLGLAGLSKPVMRSRDELIRSQLEMHAPQHERYVLVAKAVNVGISLLVYARDDTVATRIVDVQTQWTGCGPGWMGNKGAVGARFRIAALDGGPGEVYTFVNAHLTPHQHKLERRLADYKHIVQTLLFRPTSTPMTREYSNIYHTTHLFFFGDLNFRVDPPSGMTRDQFEAKIRTEHGREELQYFDQLSIARAAGKALTGLREGDFWKFQCTYKYVLGQVDEYHIKRTPAWTDRILFTTDSDDPSKLLESSIVPLVYTPIPSYIASDHKPVMALLRLPPPPTGAGLVRLLSQPAQFSNDPYWIWKRYTGKVLGWTVGWVWCLFWFVGAGNAVVGICGSLLGMMGVVWWNNPNVNV</sequence>
<feature type="transmembrane region" description="Helical" evidence="1">
    <location>
        <begin position="332"/>
        <end position="365"/>
    </location>
</feature>
<reference evidence="3 4" key="1">
    <citation type="submission" date="2014-04" db="EMBL/GenBank/DDBJ databases">
        <authorList>
            <consortium name="DOE Joint Genome Institute"/>
            <person name="Kuo A."/>
            <person name="Zuccaro A."/>
            <person name="Kohler A."/>
            <person name="Nagy L.G."/>
            <person name="Floudas D."/>
            <person name="Copeland A."/>
            <person name="Barry K.W."/>
            <person name="Cichocki N."/>
            <person name="Veneault-Fourrey C."/>
            <person name="LaButti K."/>
            <person name="Lindquist E.A."/>
            <person name="Lipzen A."/>
            <person name="Lundell T."/>
            <person name="Morin E."/>
            <person name="Murat C."/>
            <person name="Sun H."/>
            <person name="Tunlid A."/>
            <person name="Henrissat B."/>
            <person name="Grigoriev I.V."/>
            <person name="Hibbett D.S."/>
            <person name="Martin F."/>
            <person name="Nordberg H.P."/>
            <person name="Cantor M.N."/>
            <person name="Hua S.X."/>
        </authorList>
    </citation>
    <scope>NUCLEOTIDE SEQUENCE [LARGE SCALE GENOMIC DNA]</scope>
    <source>
        <strain evidence="3 4">MAFF 305830</strain>
    </source>
</reference>
<dbReference type="InterPro" id="IPR000300">
    <property type="entry name" value="IPPc"/>
</dbReference>
<dbReference type="InterPro" id="IPR046985">
    <property type="entry name" value="IP5"/>
</dbReference>
<dbReference type="GO" id="GO:0046856">
    <property type="term" value="P:phosphatidylinositol dephosphorylation"/>
    <property type="evidence" value="ECO:0007669"/>
    <property type="project" value="InterPro"/>
</dbReference>
<dbReference type="EMBL" id="KN824283">
    <property type="protein sequence ID" value="KIM30874.1"/>
    <property type="molecule type" value="Genomic_DNA"/>
</dbReference>
<organism evidence="3 4">
    <name type="scientific">Serendipita vermifera MAFF 305830</name>
    <dbReference type="NCBI Taxonomy" id="933852"/>
    <lineage>
        <taxon>Eukaryota</taxon>
        <taxon>Fungi</taxon>
        <taxon>Dikarya</taxon>
        <taxon>Basidiomycota</taxon>
        <taxon>Agaricomycotina</taxon>
        <taxon>Agaricomycetes</taxon>
        <taxon>Sebacinales</taxon>
        <taxon>Serendipitaceae</taxon>
        <taxon>Serendipita</taxon>
    </lineage>
</organism>
<proteinExistence type="predicted"/>
<keyword evidence="1" id="KW-0812">Transmembrane</keyword>
<evidence type="ECO:0000259" key="2">
    <source>
        <dbReference type="SMART" id="SM00128"/>
    </source>
</evidence>
<dbReference type="Proteomes" id="UP000054097">
    <property type="component" value="Unassembled WGS sequence"/>
</dbReference>
<feature type="domain" description="Inositol polyphosphate-related phosphatase" evidence="2">
    <location>
        <begin position="1"/>
        <end position="300"/>
    </location>
</feature>
<dbReference type="AlphaFoldDB" id="A0A0C3BFD6"/>
<dbReference type="Pfam" id="PF22669">
    <property type="entry name" value="Exo_endo_phos2"/>
    <property type="match status" value="1"/>
</dbReference>
<dbReference type="GO" id="GO:0004439">
    <property type="term" value="F:phosphatidylinositol-4,5-bisphosphate 5-phosphatase activity"/>
    <property type="evidence" value="ECO:0007669"/>
    <property type="project" value="TreeGrafter"/>
</dbReference>
<dbReference type="SUPFAM" id="SSF56219">
    <property type="entry name" value="DNase I-like"/>
    <property type="match status" value="1"/>
</dbReference>
<dbReference type="OrthoDB" id="62798at2759"/>
<evidence type="ECO:0000256" key="1">
    <source>
        <dbReference type="SAM" id="Phobius"/>
    </source>
</evidence>
<keyword evidence="4" id="KW-1185">Reference proteome</keyword>
<reference evidence="4" key="2">
    <citation type="submission" date="2015-01" db="EMBL/GenBank/DDBJ databases">
        <title>Evolutionary Origins and Diversification of the Mycorrhizal Mutualists.</title>
        <authorList>
            <consortium name="DOE Joint Genome Institute"/>
            <consortium name="Mycorrhizal Genomics Consortium"/>
            <person name="Kohler A."/>
            <person name="Kuo A."/>
            <person name="Nagy L.G."/>
            <person name="Floudas D."/>
            <person name="Copeland A."/>
            <person name="Barry K.W."/>
            <person name="Cichocki N."/>
            <person name="Veneault-Fourrey C."/>
            <person name="LaButti K."/>
            <person name="Lindquist E.A."/>
            <person name="Lipzen A."/>
            <person name="Lundell T."/>
            <person name="Morin E."/>
            <person name="Murat C."/>
            <person name="Riley R."/>
            <person name="Ohm R."/>
            <person name="Sun H."/>
            <person name="Tunlid A."/>
            <person name="Henrissat B."/>
            <person name="Grigoriev I.V."/>
            <person name="Hibbett D.S."/>
            <person name="Martin F."/>
        </authorList>
    </citation>
    <scope>NUCLEOTIDE SEQUENCE [LARGE SCALE GENOMIC DNA]</scope>
    <source>
        <strain evidence="4">MAFF 305830</strain>
    </source>
</reference>
<dbReference type="HOGENOM" id="CLU_025224_0_0_1"/>
<dbReference type="STRING" id="933852.A0A0C3BFD6"/>
<evidence type="ECO:0000313" key="3">
    <source>
        <dbReference type="EMBL" id="KIM30874.1"/>
    </source>
</evidence>
<dbReference type="PANTHER" id="PTHR11200:SF286">
    <property type="entry name" value="5-PHOSPHATASE, PUTATIVE (AFU_ORTHOLOGUE AFUA_5G07600)-RELATED"/>
    <property type="match status" value="1"/>
</dbReference>
<dbReference type="InterPro" id="IPR036691">
    <property type="entry name" value="Endo/exonu/phosph_ase_sf"/>
</dbReference>
<dbReference type="Gene3D" id="3.60.10.10">
    <property type="entry name" value="Endonuclease/exonuclease/phosphatase"/>
    <property type="match status" value="1"/>
</dbReference>
<dbReference type="SMART" id="SM00128">
    <property type="entry name" value="IPPc"/>
    <property type="match status" value="1"/>
</dbReference>
<name>A0A0C3BFD6_SERVB</name>
<evidence type="ECO:0000313" key="4">
    <source>
        <dbReference type="Proteomes" id="UP000054097"/>
    </source>
</evidence>
<accession>A0A0C3BFD6</accession>
<gene>
    <name evidence="3" type="ORF">M408DRAFT_327817</name>
</gene>
<protein>
    <recommendedName>
        <fullName evidence="2">Inositol polyphosphate-related phosphatase domain-containing protein</fullName>
    </recommendedName>
</protein>
<keyword evidence="1" id="KW-0472">Membrane</keyword>